<dbReference type="InterPro" id="IPR003194">
    <property type="entry name" value="TFIIA_gsu"/>
</dbReference>
<dbReference type="InterPro" id="IPR009083">
    <property type="entry name" value="TFIIA_a-hlx"/>
</dbReference>
<dbReference type="SUPFAM" id="SSF50784">
    <property type="entry name" value="Transcription factor IIA (TFIIA), beta-barrel domain"/>
    <property type="match status" value="1"/>
</dbReference>
<name>A0A1Y5HXI8_OSTTA</name>
<organism evidence="8">
    <name type="scientific">Ostreococcus tauri</name>
    <name type="common">Marine green alga</name>
    <dbReference type="NCBI Taxonomy" id="70448"/>
    <lineage>
        <taxon>Eukaryota</taxon>
        <taxon>Viridiplantae</taxon>
        <taxon>Chlorophyta</taxon>
        <taxon>Mamiellophyceae</taxon>
        <taxon>Mamiellales</taxon>
        <taxon>Bathycoccaceae</taxon>
        <taxon>Ostreococcus</taxon>
    </lineage>
</organism>
<dbReference type="CDD" id="cd10145">
    <property type="entry name" value="TFIIA_gamma_N"/>
    <property type="match status" value="1"/>
</dbReference>
<dbReference type="Gene3D" id="2.30.18.10">
    <property type="entry name" value="Transcription factor IIA (TFIIA), beta-barrel domain"/>
    <property type="match status" value="1"/>
</dbReference>
<dbReference type="SUPFAM" id="SSF47396">
    <property type="entry name" value="Transcription factor IIA (TFIIA), alpha-helical domain"/>
    <property type="match status" value="1"/>
</dbReference>
<dbReference type="Proteomes" id="UP000195557">
    <property type="component" value="Unassembled WGS sequence"/>
</dbReference>
<dbReference type="CDD" id="cd10014">
    <property type="entry name" value="TFIIA_gamma_C"/>
    <property type="match status" value="1"/>
</dbReference>
<dbReference type="InterPro" id="IPR015871">
    <property type="entry name" value="TFIIA_gsu_C"/>
</dbReference>
<accession>A0A1Y5HXI8</accession>
<keyword evidence="5" id="KW-0539">Nucleus</keyword>
<dbReference type="EMBL" id="KZ155839">
    <property type="protein sequence ID" value="OUS41991.1"/>
    <property type="molecule type" value="Genomic_DNA"/>
</dbReference>
<dbReference type="Pfam" id="PF02268">
    <property type="entry name" value="TFIIA_gamma_N"/>
    <property type="match status" value="1"/>
</dbReference>
<feature type="domain" description="Transcription initiation factor IIA gamma subunit N-terminal" evidence="6">
    <location>
        <begin position="2"/>
        <end position="46"/>
    </location>
</feature>
<evidence type="ECO:0000256" key="1">
    <source>
        <dbReference type="ARBA" id="ARBA00004123"/>
    </source>
</evidence>
<keyword evidence="3" id="KW-0805">Transcription regulation</keyword>
<dbReference type="InterPro" id="IPR015872">
    <property type="entry name" value="TFIIA_gsu_N"/>
</dbReference>
<feature type="domain" description="Transcription initiation factor IIA gamma subunit C-terminal" evidence="7">
    <location>
        <begin position="56"/>
        <end position="102"/>
    </location>
</feature>
<keyword evidence="4" id="KW-0804">Transcription</keyword>
<dbReference type="PANTHER" id="PTHR10966">
    <property type="entry name" value="TRANSCRIPTION INITIATION FACTOR IIA SUBUNIT 2"/>
    <property type="match status" value="1"/>
</dbReference>
<evidence type="ECO:0000259" key="6">
    <source>
        <dbReference type="Pfam" id="PF02268"/>
    </source>
</evidence>
<dbReference type="FunFam" id="1.10.287.190:FF:000001">
    <property type="entry name" value="Transcription initiation factor IIA subunit 2"/>
    <property type="match status" value="1"/>
</dbReference>
<evidence type="ECO:0000256" key="4">
    <source>
        <dbReference type="ARBA" id="ARBA00023163"/>
    </source>
</evidence>
<protein>
    <submittedName>
        <fullName evidence="8">Transcription factor IIA small subunit</fullName>
    </submittedName>
</protein>
<evidence type="ECO:0000259" key="7">
    <source>
        <dbReference type="Pfam" id="PF02751"/>
    </source>
</evidence>
<proteinExistence type="inferred from homology"/>
<dbReference type="GO" id="GO:0006367">
    <property type="term" value="P:transcription initiation at RNA polymerase II promoter"/>
    <property type="evidence" value="ECO:0007669"/>
    <property type="project" value="InterPro"/>
</dbReference>
<gene>
    <name evidence="8" type="ORF">BE221DRAFT_63776</name>
</gene>
<dbReference type="PIRSF" id="PIRSF009415">
    <property type="entry name" value="Hum_TFIIA_gamma"/>
    <property type="match status" value="1"/>
</dbReference>
<evidence type="ECO:0000256" key="5">
    <source>
        <dbReference type="ARBA" id="ARBA00023242"/>
    </source>
</evidence>
<sequence length="110" mass="12153">LELYRRSSLGMALTDALDDMVTSGELAPVLAMKVLAEFDRSMAEELKSSNCKISIKGDLHTYRFCDNVWTFLLEDVCLKSFANQGNVFEHALTSLKIVVCDGKILATSST</sequence>
<dbReference type="InterPro" id="IPR009088">
    <property type="entry name" value="TFIIA_b-brl"/>
</dbReference>
<reference evidence="8" key="1">
    <citation type="submission" date="2017-04" db="EMBL/GenBank/DDBJ databases">
        <title>Population genomics of picophytoplankton unveils novel chromosome hypervariability.</title>
        <authorList>
            <consortium name="DOE Joint Genome Institute"/>
            <person name="Blanc-Mathieu R."/>
            <person name="Krasovec M."/>
            <person name="Hebrard M."/>
            <person name="Yau S."/>
            <person name="Desgranges E."/>
            <person name="Martin J."/>
            <person name="Schackwitz W."/>
            <person name="Kuo A."/>
            <person name="Salin G."/>
            <person name="Donnadieu C."/>
            <person name="Desdevises Y."/>
            <person name="Sanchez-Ferandin S."/>
            <person name="Moreau H."/>
            <person name="Rivals E."/>
            <person name="Grigoriev I.V."/>
            <person name="Grimsley N."/>
            <person name="Eyre-Walker A."/>
            <person name="Piganeau G."/>
        </authorList>
    </citation>
    <scope>NUCLEOTIDE SEQUENCE [LARGE SCALE GENOMIC DNA]</scope>
    <source>
        <strain evidence="8">RCC 1115</strain>
    </source>
</reference>
<evidence type="ECO:0000256" key="3">
    <source>
        <dbReference type="ARBA" id="ARBA00023015"/>
    </source>
</evidence>
<evidence type="ECO:0000313" key="8">
    <source>
        <dbReference type="EMBL" id="OUS41991.1"/>
    </source>
</evidence>
<dbReference type="GO" id="GO:0005672">
    <property type="term" value="C:transcription factor TFIIA complex"/>
    <property type="evidence" value="ECO:0007669"/>
    <property type="project" value="InterPro"/>
</dbReference>
<dbReference type="Gene3D" id="1.10.287.190">
    <property type="entry name" value="Transcription factor IIA gamma subunit, alpha-helical domain"/>
    <property type="match status" value="1"/>
</dbReference>
<dbReference type="Pfam" id="PF02751">
    <property type="entry name" value="TFIIA_gamma_C"/>
    <property type="match status" value="1"/>
</dbReference>
<feature type="non-terminal residue" evidence="8">
    <location>
        <position position="1"/>
    </location>
</feature>
<comment type="subcellular location">
    <subcellularLocation>
        <location evidence="1">Nucleus</location>
    </subcellularLocation>
</comment>
<dbReference type="AlphaFoldDB" id="A0A1Y5HXI8"/>
<evidence type="ECO:0000256" key="2">
    <source>
        <dbReference type="ARBA" id="ARBA00007675"/>
    </source>
</evidence>
<comment type="similarity">
    <text evidence="2">Belongs to the TFIIA subunit 2 family.</text>
</comment>